<sequence length="772" mass="82256">MPYSNPQTSTLFQAPPVEQPAFRLGGHRRSHSGSTITFSAEQGPGAFAPLPSLPRRARRGPVFRLADDDDDNDDDNDSAPPAMGLGLHVGEPTPSKNLKGLSLASSFGADMHDSQEKDAIPFPLLSPTQASFSPRPTMYVHPSRRDASYAQSVPTTPTFRETPLVRKSNGQPLKPSLKSTQSSPHLPLAPAHQRSFTRSEPASPMPKAVHFAEKGLGLESIVIFEKSQRPTAVSLNSSPAGHPGITIGVDENETETEGENGFTTEDDDSYPFPRMTKSSAPANTEPVLRLSTALTSPVPTPPPPPASPFSSIENPSASQPTPNVHLETLVLPSSRPPVIRGSVLVRNIAFAKNVIIRFTLDDWQTTSEVSCAHAASLPSLPPPFSSYPVHRESARNLGSGLVGQWDRFTFQIKLEDFERTLDKKRMWLVVRYSLPDHGGEWWDNNSNMNYSVGFERVGPTPAPAPVPKVKLTRSPNTSPPKVSAPVPVIASPRPAPPAPLHFAPNSAPIVLRSPVPPTPKLRLSNYSPPTLRFLGLQSPSAGVPLPLSPPDSPPPNMLPKLSLEIVNGMPATTVSPKVPASAEVVGTAGVKEIQEGGRKRAGSWDGVWTGLEGISIGSPKVEEKKVEAPVEVGRAPSITPPESRSPSPQPIAAPLPLPPPLSIPTFIPFPSLSPERRASPVPLPTIAGEKIDGRPYSPSNFPNGLAGAPLEFIQRYCFFQSSPVGSPAGKVPPPSSTPAAFEKMKLGLPAYVNGGTWISSSFGVTVGTGAKN</sequence>
<feature type="region of interest" description="Disordered" evidence="1">
    <location>
        <begin position="233"/>
        <end position="321"/>
    </location>
</feature>
<dbReference type="GO" id="GO:0005979">
    <property type="term" value="P:regulation of glycogen biosynthetic process"/>
    <property type="evidence" value="ECO:0007669"/>
    <property type="project" value="TreeGrafter"/>
</dbReference>
<evidence type="ECO:0000313" key="3">
    <source>
        <dbReference type="EMBL" id="KDQ12228.1"/>
    </source>
</evidence>
<dbReference type="Proteomes" id="UP000027195">
    <property type="component" value="Unassembled WGS sequence"/>
</dbReference>
<feature type="compositionally biased region" description="Polar residues" evidence="1">
    <location>
        <begin position="149"/>
        <end position="159"/>
    </location>
</feature>
<dbReference type="GO" id="GO:2001069">
    <property type="term" value="F:glycogen binding"/>
    <property type="evidence" value="ECO:0007669"/>
    <property type="project" value="TreeGrafter"/>
</dbReference>
<dbReference type="AlphaFoldDB" id="A0A067M8Y3"/>
<organism evidence="3 4">
    <name type="scientific">Botryobasidium botryosum (strain FD-172 SS1)</name>
    <dbReference type="NCBI Taxonomy" id="930990"/>
    <lineage>
        <taxon>Eukaryota</taxon>
        <taxon>Fungi</taxon>
        <taxon>Dikarya</taxon>
        <taxon>Basidiomycota</taxon>
        <taxon>Agaricomycotina</taxon>
        <taxon>Agaricomycetes</taxon>
        <taxon>Cantharellales</taxon>
        <taxon>Botryobasidiaceae</taxon>
        <taxon>Botryobasidium</taxon>
    </lineage>
</organism>
<dbReference type="PANTHER" id="PTHR12307">
    <property type="entry name" value="PROTEIN PHOSPHATASE 1 REGULATORY SUBUNIT"/>
    <property type="match status" value="1"/>
</dbReference>
<dbReference type="PROSITE" id="PS51159">
    <property type="entry name" value="CBM21"/>
    <property type="match status" value="1"/>
</dbReference>
<dbReference type="GO" id="GO:0008157">
    <property type="term" value="F:protein phosphatase 1 binding"/>
    <property type="evidence" value="ECO:0007669"/>
    <property type="project" value="TreeGrafter"/>
</dbReference>
<feature type="region of interest" description="Disordered" evidence="1">
    <location>
        <begin position="124"/>
        <end position="205"/>
    </location>
</feature>
<dbReference type="OrthoDB" id="1881at2759"/>
<dbReference type="InterPro" id="IPR038175">
    <property type="entry name" value="CBM21_dom_sf"/>
</dbReference>
<dbReference type="InterPro" id="IPR005036">
    <property type="entry name" value="CBM21_dom"/>
</dbReference>
<accession>A0A067M8Y3</accession>
<feature type="domain" description="CBM21" evidence="2">
    <location>
        <begin position="318"/>
        <end position="453"/>
    </location>
</feature>
<evidence type="ECO:0000313" key="4">
    <source>
        <dbReference type="Proteomes" id="UP000027195"/>
    </source>
</evidence>
<feature type="compositionally biased region" description="Acidic residues" evidence="1">
    <location>
        <begin position="67"/>
        <end position="77"/>
    </location>
</feature>
<feature type="compositionally biased region" description="Polar residues" evidence="1">
    <location>
        <begin position="312"/>
        <end position="321"/>
    </location>
</feature>
<dbReference type="STRING" id="930990.A0A067M8Y3"/>
<evidence type="ECO:0000256" key="1">
    <source>
        <dbReference type="SAM" id="MobiDB-lite"/>
    </source>
</evidence>
<dbReference type="InParanoid" id="A0A067M8Y3"/>
<feature type="compositionally biased region" description="Pro residues" evidence="1">
    <location>
        <begin position="298"/>
        <end position="307"/>
    </location>
</feature>
<dbReference type="InterPro" id="IPR050782">
    <property type="entry name" value="PP1_regulatory_subunit_3"/>
</dbReference>
<feature type="region of interest" description="Disordered" evidence="1">
    <location>
        <begin position="629"/>
        <end position="652"/>
    </location>
</feature>
<dbReference type="Gene3D" id="2.60.40.2440">
    <property type="entry name" value="Carbohydrate binding type-21 domain"/>
    <property type="match status" value="1"/>
</dbReference>
<feature type="compositionally biased region" description="Acidic residues" evidence="1">
    <location>
        <begin position="250"/>
        <end position="269"/>
    </location>
</feature>
<protein>
    <submittedName>
        <fullName evidence="3">Carbohydrate-binding module family 21 protein</fullName>
    </submittedName>
</protein>
<proteinExistence type="predicted"/>
<dbReference type="EMBL" id="KL198051">
    <property type="protein sequence ID" value="KDQ12228.1"/>
    <property type="molecule type" value="Genomic_DNA"/>
</dbReference>
<feature type="region of interest" description="Disordered" evidence="1">
    <location>
        <begin position="25"/>
        <end position="101"/>
    </location>
</feature>
<dbReference type="PANTHER" id="PTHR12307:SF36">
    <property type="entry name" value="GLYCOGEN-BINDING SUBUNIT 76A"/>
    <property type="match status" value="1"/>
</dbReference>
<dbReference type="GO" id="GO:0000164">
    <property type="term" value="C:protein phosphatase type 1 complex"/>
    <property type="evidence" value="ECO:0007669"/>
    <property type="project" value="TreeGrafter"/>
</dbReference>
<keyword evidence="4" id="KW-1185">Reference proteome</keyword>
<reference evidence="4" key="1">
    <citation type="journal article" date="2014" name="Proc. Natl. Acad. Sci. U.S.A.">
        <title>Extensive sampling of basidiomycete genomes demonstrates inadequacy of the white-rot/brown-rot paradigm for wood decay fungi.</title>
        <authorList>
            <person name="Riley R."/>
            <person name="Salamov A.A."/>
            <person name="Brown D.W."/>
            <person name="Nagy L.G."/>
            <person name="Floudas D."/>
            <person name="Held B.W."/>
            <person name="Levasseur A."/>
            <person name="Lombard V."/>
            <person name="Morin E."/>
            <person name="Otillar R."/>
            <person name="Lindquist E.A."/>
            <person name="Sun H."/>
            <person name="LaButti K.M."/>
            <person name="Schmutz J."/>
            <person name="Jabbour D."/>
            <person name="Luo H."/>
            <person name="Baker S.E."/>
            <person name="Pisabarro A.G."/>
            <person name="Walton J.D."/>
            <person name="Blanchette R.A."/>
            <person name="Henrissat B."/>
            <person name="Martin F."/>
            <person name="Cullen D."/>
            <person name="Hibbett D.S."/>
            <person name="Grigoriev I.V."/>
        </authorList>
    </citation>
    <scope>NUCLEOTIDE SEQUENCE [LARGE SCALE GENOMIC DNA]</scope>
    <source>
        <strain evidence="4">FD-172 SS1</strain>
    </source>
</reference>
<evidence type="ECO:0000259" key="2">
    <source>
        <dbReference type="PROSITE" id="PS51159"/>
    </source>
</evidence>
<name>A0A067M8Y3_BOTB1</name>
<dbReference type="HOGENOM" id="CLU_359490_0_0_1"/>
<gene>
    <name evidence="3" type="ORF">BOTBODRAFT_56809</name>
</gene>
<dbReference type="Pfam" id="PF03370">
    <property type="entry name" value="CBM_21"/>
    <property type="match status" value="1"/>
</dbReference>